<dbReference type="RefSeq" id="WP_138707971.1">
    <property type="nucleotide sequence ID" value="NZ_BGZJ01000001.1"/>
</dbReference>
<feature type="transmembrane region" description="Helical" evidence="1">
    <location>
        <begin position="25"/>
        <end position="43"/>
    </location>
</feature>
<dbReference type="EMBL" id="BGZJ01000001">
    <property type="protein sequence ID" value="GBO93797.1"/>
    <property type="molecule type" value="Genomic_DNA"/>
</dbReference>
<feature type="transmembrane region" description="Helical" evidence="1">
    <location>
        <begin position="85"/>
        <end position="108"/>
    </location>
</feature>
<evidence type="ECO:0000313" key="3">
    <source>
        <dbReference type="EMBL" id="GBO93797.1"/>
    </source>
</evidence>
<feature type="domain" description="Nucleoside transporter/FeoB GTPase Gate" evidence="2">
    <location>
        <begin position="90"/>
        <end position="168"/>
    </location>
</feature>
<feature type="transmembrane region" description="Helical" evidence="1">
    <location>
        <begin position="189"/>
        <end position="215"/>
    </location>
</feature>
<dbReference type="Proteomes" id="UP000266091">
    <property type="component" value="Unassembled WGS sequence"/>
</dbReference>
<protein>
    <recommendedName>
        <fullName evidence="2">Nucleoside transporter/FeoB GTPase Gate domain-containing protein</fullName>
    </recommendedName>
</protein>
<proteinExistence type="predicted"/>
<evidence type="ECO:0000259" key="2">
    <source>
        <dbReference type="Pfam" id="PF07670"/>
    </source>
</evidence>
<dbReference type="InterPro" id="IPR011642">
    <property type="entry name" value="Gate_dom"/>
</dbReference>
<keyword evidence="1" id="KW-0472">Membrane</keyword>
<accession>A0A401LGX3</accession>
<accession>A0A388SBU6</accession>
<dbReference type="OrthoDB" id="5339657at2"/>
<comment type="caution">
    <text evidence="3">The sequence shown here is derived from an EMBL/GenBank/DDBJ whole genome shotgun (WGS) entry which is preliminary data.</text>
</comment>
<sequence length="230" mass="24512">MSDAKVETNAAEQAPQTHENKLPGIGAFIAFILAVIMFSGVFAKMPDAYKWLSALDFSTLVGKFGTIVDKANLVGHGGNGARGGFLFGLSLVPGVMFALGMIEVLAHYGALRAAQFLMTPLLKPLLGLPGLTGLALITDLQSTDAGAGLTKGLYDDGLINRKQLVTMCAWQYAGAGCISNYMTTVVGGLIAWFLVPIWVPMVVFLVLKFVGAMLVRFVLSTVYKKDFANE</sequence>
<keyword evidence="1" id="KW-1133">Transmembrane helix</keyword>
<evidence type="ECO:0000313" key="4">
    <source>
        <dbReference type="Proteomes" id="UP000266091"/>
    </source>
</evidence>
<keyword evidence="4" id="KW-1185">Reference proteome</keyword>
<dbReference type="Pfam" id="PF07670">
    <property type="entry name" value="Gate"/>
    <property type="match status" value="1"/>
</dbReference>
<dbReference type="AlphaFoldDB" id="A0A388SBU6"/>
<keyword evidence="1" id="KW-0812">Transmembrane</keyword>
<organism evidence="3 4">
    <name type="scientific">Mesosutterella multiformis</name>
    <dbReference type="NCBI Taxonomy" id="2259133"/>
    <lineage>
        <taxon>Bacteria</taxon>
        <taxon>Pseudomonadati</taxon>
        <taxon>Pseudomonadota</taxon>
        <taxon>Betaproteobacteria</taxon>
        <taxon>Burkholderiales</taxon>
        <taxon>Sutterellaceae</taxon>
        <taxon>Mesosutterella</taxon>
    </lineage>
</organism>
<evidence type="ECO:0000256" key="1">
    <source>
        <dbReference type="SAM" id="Phobius"/>
    </source>
</evidence>
<reference evidence="3 4" key="1">
    <citation type="journal article" date="2018" name="Int. J. Syst. Evol. Microbiol.">
        <title>Mesosutterella multiformis gen. nov., sp. nov., a member of the family Sutterellaceae and Sutterella megalosphaeroides sp. nov., isolated from human faeces.</title>
        <authorList>
            <person name="Sakamoto M."/>
            <person name="Ikeyama N."/>
            <person name="Kunihiro T."/>
            <person name="Iino T."/>
            <person name="Yuki M."/>
            <person name="Ohkuma M."/>
        </authorList>
    </citation>
    <scope>NUCLEOTIDE SEQUENCE [LARGE SCALE GENOMIC DNA]</scope>
    <source>
        <strain evidence="3 4">4NBBH2</strain>
    </source>
</reference>
<gene>
    <name evidence="3" type="ORF">MESMUL_11510</name>
</gene>
<name>A0A388SBU6_9BURK</name>